<feature type="transmembrane region" description="Helical" evidence="1">
    <location>
        <begin position="214"/>
        <end position="235"/>
    </location>
</feature>
<dbReference type="STRING" id="1334629.MFUL124B02_23745"/>
<evidence type="ECO:0000313" key="4">
    <source>
        <dbReference type="EMBL" id="GEN10530.1"/>
    </source>
</evidence>
<evidence type="ECO:0008006" key="8">
    <source>
        <dbReference type="Google" id="ProtNLM"/>
    </source>
</evidence>
<evidence type="ECO:0000259" key="2">
    <source>
        <dbReference type="Pfam" id="PF19830"/>
    </source>
</evidence>
<evidence type="ECO:0000259" key="3">
    <source>
        <dbReference type="Pfam" id="PF25853"/>
    </source>
</evidence>
<dbReference type="Pfam" id="PF25853">
    <property type="entry name" value="DUF6311_C"/>
    <property type="match status" value="1"/>
</dbReference>
<feature type="transmembrane region" description="Helical" evidence="1">
    <location>
        <begin position="89"/>
        <end position="112"/>
    </location>
</feature>
<dbReference type="OrthoDB" id="1814621at2"/>
<dbReference type="Proteomes" id="UP000183760">
    <property type="component" value="Unassembled WGS sequence"/>
</dbReference>
<dbReference type="EMBL" id="BJXR01000039">
    <property type="protein sequence ID" value="GEN10530.1"/>
    <property type="molecule type" value="Genomic_DNA"/>
</dbReference>
<organism evidence="4 7">
    <name type="scientific">Myxococcus fulvus</name>
    <dbReference type="NCBI Taxonomy" id="33"/>
    <lineage>
        <taxon>Bacteria</taxon>
        <taxon>Pseudomonadati</taxon>
        <taxon>Myxococcota</taxon>
        <taxon>Myxococcia</taxon>
        <taxon>Myxococcales</taxon>
        <taxon>Cystobacterineae</taxon>
        <taxon>Myxococcaceae</taxon>
        <taxon>Myxococcus</taxon>
    </lineage>
</organism>
<evidence type="ECO:0000313" key="6">
    <source>
        <dbReference type="Proteomes" id="UP000183760"/>
    </source>
</evidence>
<accession>A0A511T8N0</accession>
<feature type="transmembrane region" description="Helical" evidence="1">
    <location>
        <begin position="313"/>
        <end position="339"/>
    </location>
</feature>
<reference evidence="5 6" key="1">
    <citation type="submission" date="2016-10" db="EMBL/GenBank/DDBJ databases">
        <authorList>
            <person name="Varghese N."/>
            <person name="Submissions S."/>
        </authorList>
    </citation>
    <scope>NUCLEOTIDE SEQUENCE [LARGE SCALE GENOMIC DNA]</scope>
    <source>
        <strain evidence="5 6">DSM 16525</strain>
    </source>
</reference>
<feature type="transmembrane region" description="Helical" evidence="1">
    <location>
        <begin position="118"/>
        <end position="136"/>
    </location>
</feature>
<gene>
    <name evidence="4" type="ORF">MFU01_55670</name>
    <name evidence="5" type="ORF">SAMN05443572_103300</name>
</gene>
<dbReference type="Pfam" id="PF19830">
    <property type="entry name" value="DUF6311"/>
    <property type="match status" value="1"/>
</dbReference>
<evidence type="ECO:0000313" key="5">
    <source>
        <dbReference type="EMBL" id="SET80452.1"/>
    </source>
</evidence>
<dbReference type="AlphaFoldDB" id="A0A511T8N0"/>
<reference evidence="4 7" key="2">
    <citation type="submission" date="2019-07" db="EMBL/GenBank/DDBJ databases">
        <title>Whole genome shotgun sequence of Myxococcus fulvus NBRC 100333.</title>
        <authorList>
            <person name="Hosoyama A."/>
            <person name="Uohara A."/>
            <person name="Ohji S."/>
            <person name="Ichikawa N."/>
        </authorList>
    </citation>
    <scope>NUCLEOTIDE SEQUENCE [LARGE SCALE GENOMIC DNA]</scope>
    <source>
        <strain evidence="4 7">NBRC 100333</strain>
    </source>
</reference>
<keyword evidence="6" id="KW-1185">Reference proteome</keyword>
<proteinExistence type="predicted"/>
<feature type="transmembrane region" description="Helical" evidence="1">
    <location>
        <begin position="279"/>
        <end position="301"/>
    </location>
</feature>
<name>A0A511T8N0_MYXFU</name>
<sequence>MGALLGVLWFLALGGARALDPTYLEWLGWGDWAQHVLGWWFFREAPWGFPLGRTPGYMAPLTTTVGFTDSNPWLALAFKPFSGWLPRDFQFIGLWLASCLALQGFMGVKLMALFTPRAAHQLLGAALFVLAPVLVFRFEHDTLCAHWMLTALLWLHLRPLMDARSAWRTLGGVLLVNVLAAGVHPYLMVMVFALSTALLVSMTWQERLLTRRQAGLAFLGGTLMLGGLFFAFGYVGQGVRGAAHGFGAYSSDMLTLINPMTWSRVLPALPTRKDQYEGFGYLGTGVLVLGAFLGRPSVWWAEVRAWARAHRPLLVAVGLLTLLALSTTLTFGGVIVLSVRKLTDVFMPVLGMFRSSGRFIWPLHYLVLTGILALVLWRWRARPAVLTGILLGAVVIQVVDTEELWTQRRFRPAPWPRLGAPEWAQVDSSYRHVVLYPPYIHDSKLPCTQNTFRRDDYVRWGDLAYRKGLSTNSGYVARINERHVEQSCEALVADVAQGRLSSDTLYVVDTPKLGLFQGLGEQVTCGTVDGFNVCVAARDGRFREALLKSSNRAQRPLP</sequence>
<evidence type="ECO:0000256" key="1">
    <source>
        <dbReference type="SAM" id="Phobius"/>
    </source>
</evidence>
<evidence type="ECO:0000313" key="7">
    <source>
        <dbReference type="Proteomes" id="UP000321514"/>
    </source>
</evidence>
<dbReference type="InterPro" id="IPR058671">
    <property type="entry name" value="DUF6311_C"/>
</dbReference>
<keyword evidence="1" id="KW-0472">Membrane</keyword>
<feature type="transmembrane region" description="Helical" evidence="1">
    <location>
        <begin position="359"/>
        <end position="377"/>
    </location>
</feature>
<dbReference type="Proteomes" id="UP000321514">
    <property type="component" value="Unassembled WGS sequence"/>
</dbReference>
<keyword evidence="1" id="KW-0812">Transmembrane</keyword>
<dbReference type="InterPro" id="IPR046278">
    <property type="entry name" value="DUF6311"/>
</dbReference>
<keyword evidence="1" id="KW-1133">Transmembrane helix</keyword>
<feature type="transmembrane region" description="Helical" evidence="1">
    <location>
        <begin position="173"/>
        <end position="202"/>
    </location>
</feature>
<dbReference type="EMBL" id="FOIB01000003">
    <property type="protein sequence ID" value="SET80452.1"/>
    <property type="molecule type" value="Genomic_DNA"/>
</dbReference>
<comment type="caution">
    <text evidence="4">The sequence shown here is derived from an EMBL/GenBank/DDBJ whole genome shotgun (WGS) entry which is preliminary data.</text>
</comment>
<dbReference type="RefSeq" id="WP_074952188.1">
    <property type="nucleotide sequence ID" value="NZ_BJXR01000039.1"/>
</dbReference>
<feature type="domain" description="DUF6311" evidence="3">
    <location>
        <begin position="422"/>
        <end position="535"/>
    </location>
</feature>
<protein>
    <recommendedName>
        <fullName evidence="8">Glycosyltransferase RgtA/B/C/D-like domain-containing protein</fullName>
    </recommendedName>
</protein>
<feature type="domain" description="DUF6311" evidence="2">
    <location>
        <begin position="3"/>
        <end position="401"/>
    </location>
</feature>